<protein>
    <submittedName>
        <fullName evidence="3">Uncharacterized protein</fullName>
    </submittedName>
</protein>
<name>A0AAV4HAH8_9GAST</name>
<accession>A0AAV4HAH8</accession>
<evidence type="ECO:0000256" key="2">
    <source>
        <dbReference type="SAM" id="SignalP"/>
    </source>
</evidence>
<gene>
    <name evidence="3" type="ORF">ElyMa_000940600</name>
</gene>
<comment type="caution">
    <text evidence="3">The sequence shown here is derived from an EMBL/GenBank/DDBJ whole genome shotgun (WGS) entry which is preliminary data.</text>
</comment>
<keyword evidence="4" id="KW-1185">Reference proteome</keyword>
<organism evidence="3 4">
    <name type="scientific">Elysia marginata</name>
    <dbReference type="NCBI Taxonomy" id="1093978"/>
    <lineage>
        <taxon>Eukaryota</taxon>
        <taxon>Metazoa</taxon>
        <taxon>Spiralia</taxon>
        <taxon>Lophotrochozoa</taxon>
        <taxon>Mollusca</taxon>
        <taxon>Gastropoda</taxon>
        <taxon>Heterobranchia</taxon>
        <taxon>Euthyneura</taxon>
        <taxon>Panpulmonata</taxon>
        <taxon>Sacoglossa</taxon>
        <taxon>Placobranchoidea</taxon>
        <taxon>Plakobranchidae</taxon>
        <taxon>Elysia</taxon>
    </lineage>
</organism>
<reference evidence="3 4" key="1">
    <citation type="journal article" date="2021" name="Elife">
        <title>Chloroplast acquisition without the gene transfer in kleptoplastic sea slugs, Plakobranchus ocellatus.</title>
        <authorList>
            <person name="Maeda T."/>
            <person name="Takahashi S."/>
            <person name="Yoshida T."/>
            <person name="Shimamura S."/>
            <person name="Takaki Y."/>
            <person name="Nagai Y."/>
            <person name="Toyoda A."/>
            <person name="Suzuki Y."/>
            <person name="Arimoto A."/>
            <person name="Ishii H."/>
            <person name="Satoh N."/>
            <person name="Nishiyama T."/>
            <person name="Hasebe M."/>
            <person name="Maruyama T."/>
            <person name="Minagawa J."/>
            <person name="Obokata J."/>
            <person name="Shigenobu S."/>
        </authorList>
    </citation>
    <scope>NUCLEOTIDE SEQUENCE [LARGE SCALE GENOMIC DNA]</scope>
</reference>
<evidence type="ECO:0000313" key="4">
    <source>
        <dbReference type="Proteomes" id="UP000762676"/>
    </source>
</evidence>
<feature type="signal peptide" evidence="2">
    <location>
        <begin position="1"/>
        <end position="40"/>
    </location>
</feature>
<evidence type="ECO:0000313" key="3">
    <source>
        <dbReference type="EMBL" id="GFR95303.1"/>
    </source>
</evidence>
<dbReference type="AlphaFoldDB" id="A0AAV4HAH8"/>
<feature type="region of interest" description="Disordered" evidence="1">
    <location>
        <begin position="1"/>
        <end position="22"/>
    </location>
</feature>
<feature type="chain" id="PRO_5043842465" evidence="2">
    <location>
        <begin position="41"/>
        <end position="86"/>
    </location>
</feature>
<dbReference type="EMBL" id="BMAT01001912">
    <property type="protein sequence ID" value="GFR95303.1"/>
    <property type="molecule type" value="Genomic_DNA"/>
</dbReference>
<keyword evidence="2" id="KW-0732">Signal</keyword>
<proteinExistence type="predicted"/>
<evidence type="ECO:0000256" key="1">
    <source>
        <dbReference type="SAM" id="MobiDB-lite"/>
    </source>
</evidence>
<sequence>MALTPRLSEAQARGDSGPPRRRPGFAVTCLVLLLLLPSSGLPAWGAAGVSSISGRLAQSVPRSLGAPGHTGVDDDQKIRVECLFNP</sequence>
<dbReference type="Proteomes" id="UP000762676">
    <property type="component" value="Unassembled WGS sequence"/>
</dbReference>